<keyword evidence="2" id="KW-1185">Reference proteome</keyword>
<comment type="caution">
    <text evidence="1">The sequence shown here is derived from an EMBL/GenBank/DDBJ whole genome shotgun (WGS) entry which is preliminary data.</text>
</comment>
<organism evidence="1 2">
    <name type="scientific">Hyalomma asiaticum</name>
    <name type="common">Tick</name>
    <dbReference type="NCBI Taxonomy" id="266040"/>
    <lineage>
        <taxon>Eukaryota</taxon>
        <taxon>Metazoa</taxon>
        <taxon>Ecdysozoa</taxon>
        <taxon>Arthropoda</taxon>
        <taxon>Chelicerata</taxon>
        <taxon>Arachnida</taxon>
        <taxon>Acari</taxon>
        <taxon>Parasitiformes</taxon>
        <taxon>Ixodida</taxon>
        <taxon>Ixodoidea</taxon>
        <taxon>Ixodidae</taxon>
        <taxon>Hyalomminae</taxon>
        <taxon>Hyalomma</taxon>
    </lineage>
</organism>
<reference evidence="1" key="1">
    <citation type="submission" date="2020-05" db="EMBL/GenBank/DDBJ databases">
        <title>Large-scale comparative analyses of tick genomes elucidate their genetic diversity and vector capacities.</title>
        <authorList>
            <person name="Jia N."/>
            <person name="Wang J."/>
            <person name="Shi W."/>
            <person name="Du L."/>
            <person name="Sun Y."/>
            <person name="Zhan W."/>
            <person name="Jiang J."/>
            <person name="Wang Q."/>
            <person name="Zhang B."/>
            <person name="Ji P."/>
            <person name="Sakyi L.B."/>
            <person name="Cui X."/>
            <person name="Yuan T."/>
            <person name="Jiang B."/>
            <person name="Yang W."/>
            <person name="Lam T.T.-Y."/>
            <person name="Chang Q."/>
            <person name="Ding S."/>
            <person name="Wang X."/>
            <person name="Zhu J."/>
            <person name="Ruan X."/>
            <person name="Zhao L."/>
            <person name="Wei J."/>
            <person name="Que T."/>
            <person name="Du C."/>
            <person name="Cheng J."/>
            <person name="Dai P."/>
            <person name="Han X."/>
            <person name="Huang E."/>
            <person name="Gao Y."/>
            <person name="Liu J."/>
            <person name="Shao H."/>
            <person name="Ye R."/>
            <person name="Li L."/>
            <person name="Wei W."/>
            <person name="Wang X."/>
            <person name="Wang C."/>
            <person name="Yang T."/>
            <person name="Huo Q."/>
            <person name="Li W."/>
            <person name="Guo W."/>
            <person name="Chen H."/>
            <person name="Zhou L."/>
            <person name="Ni X."/>
            <person name="Tian J."/>
            <person name="Zhou Y."/>
            <person name="Sheng Y."/>
            <person name="Liu T."/>
            <person name="Pan Y."/>
            <person name="Xia L."/>
            <person name="Li J."/>
            <person name="Zhao F."/>
            <person name="Cao W."/>
        </authorList>
    </citation>
    <scope>NUCLEOTIDE SEQUENCE</scope>
    <source>
        <strain evidence="1">Hyas-2018</strain>
    </source>
</reference>
<protein>
    <submittedName>
        <fullName evidence="1">Uncharacterized protein</fullName>
    </submittedName>
</protein>
<accession>A0ACB7T3I6</accession>
<evidence type="ECO:0000313" key="1">
    <source>
        <dbReference type="EMBL" id="KAH6939907.1"/>
    </source>
</evidence>
<name>A0ACB7T3I6_HYAAI</name>
<sequence length="160" mass="18390">MSAVEYLEVLHRYQQAMRLDDSVMLATVLPVSLTAEAALCSFDGGVTTLFRSESFPPDYERCMRRALELRTQHCDESLLEYTKALQEIYLLADLMASNAEKMERAICQAHPTFAAYLWIARYRNVNDFACDAKRIQGNFWASQTYRPLSNHIVRRSLVTP</sequence>
<proteinExistence type="predicted"/>
<dbReference type="Proteomes" id="UP000821845">
    <property type="component" value="Chromosome 2"/>
</dbReference>
<gene>
    <name evidence="1" type="ORF">HPB50_022026</name>
</gene>
<dbReference type="EMBL" id="CM023482">
    <property type="protein sequence ID" value="KAH6939907.1"/>
    <property type="molecule type" value="Genomic_DNA"/>
</dbReference>
<evidence type="ECO:0000313" key="2">
    <source>
        <dbReference type="Proteomes" id="UP000821845"/>
    </source>
</evidence>